<dbReference type="AlphaFoldDB" id="A0A7M2YZ89"/>
<protein>
    <submittedName>
        <fullName evidence="2">Phosphohistidine phosphatase SixA</fullName>
    </submittedName>
</protein>
<dbReference type="InterPro" id="IPR029033">
    <property type="entry name" value="His_PPase_superfam"/>
</dbReference>
<feature type="region of interest" description="Disordered" evidence="1">
    <location>
        <begin position="12"/>
        <end position="33"/>
    </location>
</feature>
<dbReference type="RefSeq" id="WP_114795667.1">
    <property type="nucleotide sequence ID" value="NZ_QQZY01000002.1"/>
</dbReference>
<dbReference type="Pfam" id="PF00300">
    <property type="entry name" value="His_Phos_1"/>
    <property type="match status" value="1"/>
</dbReference>
<name>A0A7M2YZ89_9ACTN</name>
<keyword evidence="3" id="KW-1185">Reference proteome</keyword>
<evidence type="ECO:0000313" key="2">
    <source>
        <dbReference type="EMBL" id="RDI75467.1"/>
    </source>
</evidence>
<organism evidence="2 3">
    <name type="scientific">Gaiella occulta</name>
    <dbReference type="NCBI Taxonomy" id="1002870"/>
    <lineage>
        <taxon>Bacteria</taxon>
        <taxon>Bacillati</taxon>
        <taxon>Actinomycetota</taxon>
        <taxon>Thermoleophilia</taxon>
        <taxon>Gaiellales</taxon>
        <taxon>Gaiellaceae</taxon>
        <taxon>Gaiella</taxon>
    </lineage>
</organism>
<evidence type="ECO:0000256" key="1">
    <source>
        <dbReference type="SAM" id="MobiDB-lite"/>
    </source>
</evidence>
<comment type="caution">
    <text evidence="2">The sequence shown here is derived from an EMBL/GenBank/DDBJ whole genome shotgun (WGS) entry which is preliminary data.</text>
</comment>
<accession>A0A7M2YZ89</accession>
<dbReference type="PANTHER" id="PTHR47623:SF1">
    <property type="entry name" value="OS09G0287300 PROTEIN"/>
    <property type="match status" value="1"/>
</dbReference>
<reference evidence="2 3" key="1">
    <citation type="submission" date="2018-07" db="EMBL/GenBank/DDBJ databases">
        <title>High-quality-draft genome sequence of Gaiella occulta.</title>
        <authorList>
            <person name="Severino R."/>
            <person name="Froufe H.J.C."/>
            <person name="Rainey F.A."/>
            <person name="Barroso C."/>
            <person name="Albuquerque L."/>
            <person name="Lobo-Da-Cunha A."/>
            <person name="Da Costa M.S."/>
            <person name="Egas C."/>
        </authorList>
    </citation>
    <scope>NUCLEOTIDE SEQUENCE [LARGE SCALE GENOMIC DNA]</scope>
    <source>
        <strain evidence="2 3">F2-233</strain>
    </source>
</reference>
<reference evidence="3" key="2">
    <citation type="journal article" date="2019" name="MicrobiologyOpen">
        <title>High-quality draft genome sequence of Gaiella occulta isolated from a 150 meter deep mineral water borehole and comparison with the genome sequences of other deep-branching lineages of the phylum Actinobacteria.</title>
        <authorList>
            <person name="Severino R."/>
            <person name="Froufe H.J.C."/>
            <person name="Barroso C."/>
            <person name="Albuquerque L."/>
            <person name="Lobo-da-Cunha A."/>
            <person name="da Costa M.S."/>
            <person name="Egas C."/>
        </authorList>
    </citation>
    <scope>NUCLEOTIDE SEQUENCE [LARGE SCALE GENOMIC DNA]</scope>
    <source>
        <strain evidence="3">F2-233</strain>
    </source>
</reference>
<dbReference type="SMART" id="SM00855">
    <property type="entry name" value="PGAM"/>
    <property type="match status" value="1"/>
</dbReference>
<dbReference type="InterPro" id="IPR013078">
    <property type="entry name" value="His_Pase_superF_clade-1"/>
</dbReference>
<dbReference type="OrthoDB" id="9810154at2"/>
<feature type="compositionally biased region" description="Basic and acidic residues" evidence="1">
    <location>
        <begin position="13"/>
        <end position="27"/>
    </location>
</feature>
<dbReference type="EMBL" id="QQZY01000002">
    <property type="protein sequence ID" value="RDI75467.1"/>
    <property type="molecule type" value="Genomic_DNA"/>
</dbReference>
<sequence>MTRRLYLLRHAKSSRDDPQLDDHERPLAPRGRKAARATARWIEEHGVRPDLVLCSSAARARATLDRVLPALGGPRVRVEPGLYHASANDLLERVRALPDEAAAVMLIGHNPGLQELARLLAPPGPATFPTGALATLETGVACWSALAAGGATLTALVLPRALRPD</sequence>
<dbReference type="PANTHER" id="PTHR47623">
    <property type="entry name" value="OS09G0287300 PROTEIN"/>
    <property type="match status" value="1"/>
</dbReference>
<proteinExistence type="predicted"/>
<dbReference type="SUPFAM" id="SSF53254">
    <property type="entry name" value="Phosphoglycerate mutase-like"/>
    <property type="match status" value="1"/>
</dbReference>
<dbReference type="Gene3D" id="3.40.50.1240">
    <property type="entry name" value="Phosphoglycerate mutase-like"/>
    <property type="match status" value="1"/>
</dbReference>
<gene>
    <name evidence="2" type="ORF">Gocc_1265</name>
</gene>
<dbReference type="Proteomes" id="UP000254134">
    <property type="component" value="Unassembled WGS sequence"/>
</dbReference>
<evidence type="ECO:0000313" key="3">
    <source>
        <dbReference type="Proteomes" id="UP000254134"/>
    </source>
</evidence>
<dbReference type="CDD" id="cd07067">
    <property type="entry name" value="HP_PGM_like"/>
    <property type="match status" value="1"/>
</dbReference>